<dbReference type="InterPro" id="IPR013598">
    <property type="entry name" value="Exportin-1/Importin-b-like"/>
</dbReference>
<dbReference type="GO" id="GO:0008033">
    <property type="term" value="P:tRNA processing"/>
    <property type="evidence" value="ECO:0007669"/>
    <property type="project" value="UniProtKB-KW"/>
</dbReference>
<dbReference type="GO" id="GO:0005737">
    <property type="term" value="C:cytoplasm"/>
    <property type="evidence" value="ECO:0007669"/>
    <property type="project" value="TreeGrafter"/>
</dbReference>
<dbReference type="Proteomes" id="UP000481288">
    <property type="component" value="Unassembled WGS sequence"/>
</dbReference>
<organism evidence="8 9">
    <name type="scientific">Lachnellula cervina</name>
    <dbReference type="NCBI Taxonomy" id="1316786"/>
    <lineage>
        <taxon>Eukaryota</taxon>
        <taxon>Fungi</taxon>
        <taxon>Dikarya</taxon>
        <taxon>Ascomycota</taxon>
        <taxon>Pezizomycotina</taxon>
        <taxon>Leotiomycetes</taxon>
        <taxon>Helotiales</taxon>
        <taxon>Lachnaceae</taxon>
        <taxon>Lachnellula</taxon>
    </lineage>
</organism>
<dbReference type="AlphaFoldDB" id="A0A7D8US41"/>
<dbReference type="OrthoDB" id="2016913at2759"/>
<evidence type="ECO:0000256" key="4">
    <source>
        <dbReference type="ARBA" id="ARBA00022694"/>
    </source>
</evidence>
<dbReference type="EMBL" id="QGMG01000164">
    <property type="protein sequence ID" value="TVY56382.1"/>
    <property type="molecule type" value="Genomic_DNA"/>
</dbReference>
<comment type="similarity">
    <text evidence="2">Belongs to the importin beta family.</text>
</comment>
<dbReference type="PANTHER" id="PTHR12363:SF33">
    <property type="entry name" value="IMPORTIN-13"/>
    <property type="match status" value="1"/>
</dbReference>
<dbReference type="PANTHER" id="PTHR12363">
    <property type="entry name" value="TRANSPORTIN 3 AND IMPORTIN 13"/>
    <property type="match status" value="1"/>
</dbReference>
<dbReference type="Pfam" id="PF08389">
    <property type="entry name" value="Xpo1"/>
    <property type="match status" value="1"/>
</dbReference>
<gene>
    <name evidence="8" type="primary">kap111</name>
    <name evidence="8" type="ORF">LCER1_G001270</name>
</gene>
<comment type="function">
    <text evidence="6">tRNA nucleus export receptor which facilitates tRNA translocation across the nuclear pore complex. Involved in pre-tRNA splicing, probably by affecting the interaction of pre-tRNA with splicing endonuclease.</text>
</comment>
<keyword evidence="4" id="KW-0819">tRNA processing</keyword>
<evidence type="ECO:0000313" key="8">
    <source>
        <dbReference type="EMBL" id="TVY56382.1"/>
    </source>
</evidence>
<protein>
    <submittedName>
        <fullName evidence="8">Importin beta-like protein</fullName>
    </submittedName>
</protein>
<evidence type="ECO:0000256" key="6">
    <source>
        <dbReference type="ARBA" id="ARBA00025147"/>
    </source>
</evidence>
<accession>A0A7D8US41</accession>
<keyword evidence="5" id="KW-0539">Nucleus</keyword>
<dbReference type="InterPro" id="IPR051345">
    <property type="entry name" value="Importin_beta-like_NTR"/>
</dbReference>
<dbReference type="SUPFAM" id="SSF48371">
    <property type="entry name" value="ARM repeat"/>
    <property type="match status" value="1"/>
</dbReference>
<sequence>MAGLGQDQLPASLEEVVSLIIQLYQPGAPETIAKSQETLQALQRSPQGWQLANSLCTSKNENVRFFAALTFTVKLNTDAQSLGDEDVRALLQTLVGWLVRCVDNAEGPLVMRKLCSTLVSYFLQFSVSWTRCVKHLMYCLCMKRAVPYDVALSESPDIALLAAELSNETAIAILWFASSLVEEVGKTDSSLMKQNKFHKSVVPNVDDIVPLLSRFLKNTTPAPTERRVRQEAMKCFQAWVSYAHRAFIDDDIVLEPLQALIKPAMMCLAEDDLSEITIELFSDMLTNYSKFLSREDFELLYSLFNSPWAQERYQRLIEGDYDFDSLQFGNFMIAFGDATLQDLAKNTAPNSQSQQFLSALGGLLGAEGMAVHEDKIFVPALEFWNTFVENMIDDVYTESTQHPAWFATARVHVNQMIERCFRKIEFPPTGVFSSWDSADRMGFKDARRDFADMLQQYYLISGISLLDNFVNLAHGAIDKLNWIELEAALYCLSVFPDCLSDKEDARDACLDTIFVPEVFQVFTSHENVPFPAVESFLVLIEGYADYFVKNSSHLSNALNFVFAAIALPTLSHRASDTITGLCSECRKVLLPELGAFLQQYQDLICNNSITGYAKESVLRAIACLIQAIPDEESKVVPLDQMLNFVGVDIEECLQMVILLGGPQSKIPNILPPQPPNSAQAALDLGALSLRCLAAIGRGLQEPNDKPVDLEKETVSPFWTEGDGSRIQKRIFSMVGGIYDVLGDKGEIVEATCSVVRQGFREFEPGPFVLPPVMIAKILLKANPQTPRLGLVLSTAGLFVSSYKRGLEGTGIYEVLDALLTWTSRLLQAQGEPSNDPEIAQNGIDFLARLQPKYLKTLMNHQPSSSLEFLFVYTLKALTGNDPLPKMAAADFFATFIGLPSQPDELQESMNNAIEHLGPMLAEALIFNIGGHAARSELDKLSEPLKKLVLRQAHSKKWIEAALLGSNFPSQKVTAKEKSVFAQKIAKYDQTYHPLRDLFNVVCSLRGARGTNLVVREFWLACRGSNFAYAS</sequence>
<evidence type="ECO:0000256" key="3">
    <source>
        <dbReference type="ARBA" id="ARBA00022448"/>
    </source>
</evidence>
<evidence type="ECO:0000313" key="9">
    <source>
        <dbReference type="Proteomes" id="UP000481288"/>
    </source>
</evidence>
<keyword evidence="9" id="KW-1185">Reference proteome</keyword>
<dbReference type="Gene3D" id="1.25.10.10">
    <property type="entry name" value="Leucine-rich Repeat Variant"/>
    <property type="match status" value="1"/>
</dbReference>
<evidence type="ECO:0000256" key="1">
    <source>
        <dbReference type="ARBA" id="ARBA00004123"/>
    </source>
</evidence>
<evidence type="ECO:0000256" key="5">
    <source>
        <dbReference type="ARBA" id="ARBA00023242"/>
    </source>
</evidence>
<proteinExistence type="inferred from homology"/>
<reference evidence="8 9" key="1">
    <citation type="submission" date="2018-05" db="EMBL/GenBank/DDBJ databases">
        <title>Whole genome sequencing for identification of molecular markers to develop diagnostic detection tools for the regulated plant pathogen Lachnellula willkommii.</title>
        <authorList>
            <person name="Giroux E."/>
            <person name="Bilodeau G."/>
        </authorList>
    </citation>
    <scope>NUCLEOTIDE SEQUENCE [LARGE SCALE GENOMIC DNA]</scope>
    <source>
        <strain evidence="8 9">CBS 625.97</strain>
    </source>
</reference>
<evidence type="ECO:0000259" key="7">
    <source>
        <dbReference type="Pfam" id="PF08389"/>
    </source>
</evidence>
<comment type="subcellular location">
    <subcellularLocation>
        <location evidence="1">Nucleus</location>
    </subcellularLocation>
</comment>
<keyword evidence="3" id="KW-0813">Transport</keyword>
<feature type="domain" description="Exportin-1/Importin-beta-like" evidence="7">
    <location>
        <begin position="109"/>
        <end position="279"/>
    </location>
</feature>
<dbReference type="GO" id="GO:0006606">
    <property type="term" value="P:protein import into nucleus"/>
    <property type="evidence" value="ECO:0007669"/>
    <property type="project" value="TreeGrafter"/>
</dbReference>
<comment type="caution">
    <text evidence="8">The sequence shown here is derived from an EMBL/GenBank/DDBJ whole genome shotgun (WGS) entry which is preliminary data.</text>
</comment>
<dbReference type="InterPro" id="IPR016024">
    <property type="entry name" value="ARM-type_fold"/>
</dbReference>
<evidence type="ECO:0000256" key="2">
    <source>
        <dbReference type="ARBA" id="ARBA00007991"/>
    </source>
</evidence>
<name>A0A7D8US41_9HELO</name>
<dbReference type="InterPro" id="IPR011989">
    <property type="entry name" value="ARM-like"/>
</dbReference>
<dbReference type="GO" id="GO:0005634">
    <property type="term" value="C:nucleus"/>
    <property type="evidence" value="ECO:0007669"/>
    <property type="project" value="UniProtKB-SubCell"/>
</dbReference>